<keyword evidence="2" id="KW-1185">Reference proteome</keyword>
<dbReference type="RefSeq" id="YP_010677992.1">
    <property type="nucleotide sequence ID" value="NC_071029.1"/>
</dbReference>
<sequence>MTSRKTPAAAEALGESIPFTFEGKDFVVLPSSEWSFDAIEAYEEGRVLAFLREILDADSFEALRAMKPKAAVLGEFVVSLQKAAGIAGKLASLAALLREAPDVVEADLQHFYGVDLADYWRGGLSPRRLSVLIEQLPPTSATARHYAKNDGWDLHAFLLSDIFHAFTGEVHPSRPKPQGTSRYSELRARLEAQKARLHAPKEAAQ</sequence>
<reference evidence="2" key="1">
    <citation type="submission" date="2020-06" db="EMBL/GenBank/DDBJ databases">
        <authorList>
            <person name="Elezi E."/>
            <person name="DeCiucis M.A."/>
            <person name="Improta C.A."/>
            <person name="Lewis D."/>
            <person name="Lynch B.R."/>
            <person name="Myers T.S."/>
            <person name="Rokas S."/>
            <person name="Vargas L.D."/>
            <person name="Edgington N.P."/>
            <person name="Garlena R.A."/>
            <person name="Russell D.A."/>
            <person name="Pope W.H."/>
            <person name="Jacobs-Sera D."/>
            <person name="Hatfull G.F."/>
        </authorList>
    </citation>
    <scope>NUCLEOTIDE SEQUENCE [LARGE SCALE GENOMIC DNA]</scope>
</reference>
<organism evidence="1 2">
    <name type="scientific">Arthrobacter phage Elezi</name>
    <dbReference type="NCBI Taxonomy" id="2762410"/>
    <lineage>
        <taxon>Viruses</taxon>
        <taxon>Duplodnaviria</taxon>
        <taxon>Heunggongvirae</taxon>
        <taxon>Uroviricota</taxon>
        <taxon>Caudoviricetes</taxon>
        <taxon>Casidaviridae</taxon>
        <taxon>Yangvirus</taxon>
        <taxon>Yangvirus elezi</taxon>
    </lineage>
</organism>
<name>A0A7G8LH47_9CAUD</name>
<evidence type="ECO:0000313" key="1">
    <source>
        <dbReference type="EMBL" id="QNJ56569.1"/>
    </source>
</evidence>
<dbReference type="EMBL" id="MT639653">
    <property type="protein sequence ID" value="QNJ56569.1"/>
    <property type="molecule type" value="Genomic_DNA"/>
</dbReference>
<proteinExistence type="predicted"/>
<dbReference type="KEGG" id="vg:77954381"/>
<gene>
    <name evidence="1" type="primary">15</name>
    <name evidence="1" type="ORF">SEA_ELEZI_15</name>
</gene>
<protein>
    <submittedName>
        <fullName evidence="1">Tail assembly chaperone</fullName>
    </submittedName>
</protein>
<evidence type="ECO:0000313" key="2">
    <source>
        <dbReference type="Proteomes" id="UP000515978"/>
    </source>
</evidence>
<dbReference type="GeneID" id="77954381"/>
<dbReference type="Proteomes" id="UP000515978">
    <property type="component" value="Genome"/>
</dbReference>
<accession>A0A7G8LH47</accession>